<proteinExistence type="predicted"/>
<dbReference type="Pfam" id="PF00561">
    <property type="entry name" value="Abhydrolase_1"/>
    <property type="match status" value="1"/>
</dbReference>
<keyword evidence="3" id="KW-1185">Reference proteome</keyword>
<sequence length="348" mass="36833">MAGTSAHSPSPRPPGEIITIVTRRPPSQQVVRHPRRTADHPARIDARVAIPGGTIAYTEAGSGEPLLLIHGLGGTRRTWRHIIDSLAATHRVIAPDLPGHGDSDAPAGDYSLGAHAAALRDLLVALGCSAATVAGHSLGGGIAMQFAYQFPERTSRLILISSGGLGPELSPVLRAATLPGANTVVTALAQLPQSLTRRILPVMAMLPGLPARQDAGPLAEGLRGLADPRQRQGFVRTARAVIDWRGQTVTASRQLGLLGNLPVLVAWGGDDKTIPPHHHQNIARQLPEPHLIEIAGAGHYPHETDPAELLPALHRFLDTTAPFQYSEARWRQLLTPVSAASAASRRSS</sequence>
<feature type="domain" description="AB hydrolase-1" evidence="1">
    <location>
        <begin position="65"/>
        <end position="306"/>
    </location>
</feature>
<dbReference type="InterPro" id="IPR029058">
    <property type="entry name" value="AB_hydrolase_fold"/>
</dbReference>
<dbReference type="Gene3D" id="3.40.50.1820">
    <property type="entry name" value="alpha/beta hydrolase"/>
    <property type="match status" value="1"/>
</dbReference>
<evidence type="ECO:0000313" key="3">
    <source>
        <dbReference type="Proteomes" id="UP000612585"/>
    </source>
</evidence>
<dbReference type="PRINTS" id="PR00111">
    <property type="entry name" value="ABHYDROLASE"/>
</dbReference>
<dbReference type="EMBL" id="BOPG01000105">
    <property type="protein sequence ID" value="GIJ63999.1"/>
    <property type="molecule type" value="Genomic_DNA"/>
</dbReference>
<dbReference type="AlphaFoldDB" id="A0A8J4E775"/>
<dbReference type="GO" id="GO:0047372">
    <property type="term" value="F:monoacylglycerol lipase activity"/>
    <property type="evidence" value="ECO:0007669"/>
    <property type="project" value="TreeGrafter"/>
</dbReference>
<comment type="caution">
    <text evidence="2">The sequence shown here is derived from an EMBL/GenBank/DDBJ whole genome shotgun (WGS) entry which is preliminary data.</text>
</comment>
<gene>
    <name evidence="2" type="ORF">Vau01_115150</name>
</gene>
<accession>A0A8J4E775</accession>
<dbReference type="InterPro" id="IPR050266">
    <property type="entry name" value="AB_hydrolase_sf"/>
</dbReference>
<dbReference type="SUPFAM" id="SSF53474">
    <property type="entry name" value="alpha/beta-Hydrolases"/>
    <property type="match status" value="1"/>
</dbReference>
<dbReference type="InterPro" id="IPR000073">
    <property type="entry name" value="AB_hydrolase_1"/>
</dbReference>
<dbReference type="PANTHER" id="PTHR43798">
    <property type="entry name" value="MONOACYLGLYCEROL LIPASE"/>
    <property type="match status" value="1"/>
</dbReference>
<name>A0A8J4E775_9ACTN</name>
<dbReference type="PANTHER" id="PTHR43798:SF33">
    <property type="entry name" value="HYDROLASE, PUTATIVE (AFU_ORTHOLOGUE AFUA_2G14860)-RELATED"/>
    <property type="match status" value="1"/>
</dbReference>
<evidence type="ECO:0000259" key="1">
    <source>
        <dbReference type="Pfam" id="PF00561"/>
    </source>
</evidence>
<dbReference type="RefSeq" id="WP_239152907.1">
    <property type="nucleotide sequence ID" value="NZ_BOPG01000105.1"/>
</dbReference>
<reference evidence="2" key="1">
    <citation type="submission" date="2021-01" db="EMBL/GenBank/DDBJ databases">
        <title>Whole genome shotgun sequence of Virgisporangium aurantiacum NBRC 16421.</title>
        <authorList>
            <person name="Komaki H."/>
            <person name="Tamura T."/>
        </authorList>
    </citation>
    <scope>NUCLEOTIDE SEQUENCE</scope>
    <source>
        <strain evidence="2">NBRC 16421</strain>
    </source>
</reference>
<protein>
    <submittedName>
        <fullName evidence="2">Hydrolase</fullName>
    </submittedName>
</protein>
<keyword evidence="2" id="KW-0378">Hydrolase</keyword>
<dbReference type="GO" id="GO:0046464">
    <property type="term" value="P:acylglycerol catabolic process"/>
    <property type="evidence" value="ECO:0007669"/>
    <property type="project" value="TreeGrafter"/>
</dbReference>
<dbReference type="GO" id="GO:0016020">
    <property type="term" value="C:membrane"/>
    <property type="evidence" value="ECO:0007669"/>
    <property type="project" value="TreeGrafter"/>
</dbReference>
<organism evidence="2 3">
    <name type="scientific">Virgisporangium aurantiacum</name>
    <dbReference type="NCBI Taxonomy" id="175570"/>
    <lineage>
        <taxon>Bacteria</taxon>
        <taxon>Bacillati</taxon>
        <taxon>Actinomycetota</taxon>
        <taxon>Actinomycetes</taxon>
        <taxon>Micromonosporales</taxon>
        <taxon>Micromonosporaceae</taxon>
        <taxon>Virgisporangium</taxon>
    </lineage>
</organism>
<evidence type="ECO:0000313" key="2">
    <source>
        <dbReference type="EMBL" id="GIJ63999.1"/>
    </source>
</evidence>
<dbReference type="Proteomes" id="UP000612585">
    <property type="component" value="Unassembled WGS sequence"/>
</dbReference>